<comment type="caution">
    <text evidence="1">The sequence shown here is derived from an EMBL/GenBank/DDBJ whole genome shotgun (WGS) entry which is preliminary data.</text>
</comment>
<evidence type="ECO:0000313" key="1">
    <source>
        <dbReference type="EMBL" id="KKL56546.1"/>
    </source>
</evidence>
<accession>A0A0F9DS35</accession>
<feature type="non-terminal residue" evidence="1">
    <location>
        <position position="302"/>
    </location>
</feature>
<name>A0A0F9DS35_9ZZZZ</name>
<gene>
    <name evidence="1" type="ORF">LCGC14_2244320</name>
</gene>
<protein>
    <submittedName>
        <fullName evidence="1">Uncharacterized protein</fullName>
    </submittedName>
</protein>
<reference evidence="1" key="1">
    <citation type="journal article" date="2015" name="Nature">
        <title>Complex archaea that bridge the gap between prokaryotes and eukaryotes.</title>
        <authorList>
            <person name="Spang A."/>
            <person name="Saw J.H."/>
            <person name="Jorgensen S.L."/>
            <person name="Zaremba-Niedzwiedzka K."/>
            <person name="Martijn J."/>
            <person name="Lind A.E."/>
            <person name="van Eijk R."/>
            <person name="Schleper C."/>
            <person name="Guy L."/>
            <person name="Ettema T.J."/>
        </authorList>
    </citation>
    <scope>NUCLEOTIDE SEQUENCE</scope>
</reference>
<proteinExistence type="predicted"/>
<dbReference type="AlphaFoldDB" id="A0A0F9DS35"/>
<dbReference type="EMBL" id="LAZR01030456">
    <property type="protein sequence ID" value="KKL56546.1"/>
    <property type="molecule type" value="Genomic_DNA"/>
</dbReference>
<sequence>MALGYRQNDPVRDGTLEVDQIDSTRVDVFFVPPDHSLTAAGLDPKKARSYRTKLLEINGKDPSIIIQPISTFGDKDDFLKSKYGKIERIVLEDTGFMFPEFDDTVPSTLDEILAILEDLPPAFTKDYAFGLGLAKPYRFIIDAVDELTDCTEIVITSKRDTGPASNEKRFYISKKDFELARRSMNSIGNLAQTAVRAVRGAVAHNILAERLGIDLVEPQVGRHPYRKLFTAVSQGKEELSDDEQAAILNAMSNHAAEIAEAQPETLAKLRGDIELVTLEKLIQQYETMLGQKLAEDRWQAFF</sequence>
<organism evidence="1">
    <name type="scientific">marine sediment metagenome</name>
    <dbReference type="NCBI Taxonomy" id="412755"/>
    <lineage>
        <taxon>unclassified sequences</taxon>
        <taxon>metagenomes</taxon>
        <taxon>ecological metagenomes</taxon>
    </lineage>
</organism>